<evidence type="ECO:0000256" key="5">
    <source>
        <dbReference type="ARBA" id="ARBA00022840"/>
    </source>
</evidence>
<comment type="similarity">
    <text evidence="2">Belongs to the TRAFAC class myosin-kinesin ATPase superfamily. Kinesin family. KIN-14 subfamily.</text>
</comment>
<evidence type="ECO:0000313" key="11">
    <source>
        <dbReference type="EnsemblMetazoa" id="XP_028513973.1"/>
    </source>
</evidence>
<comment type="subcellular location">
    <subcellularLocation>
        <location evidence="1">Cytoplasm</location>
        <location evidence="1">Cytoskeleton</location>
    </subcellularLocation>
</comment>
<dbReference type="InterPro" id="IPR036961">
    <property type="entry name" value="Kinesin_motor_dom_sf"/>
</dbReference>
<feature type="binding site" evidence="8">
    <location>
        <begin position="78"/>
        <end position="85"/>
    </location>
    <ligand>
        <name>ATP</name>
        <dbReference type="ChEBI" id="CHEBI:30616"/>
    </ligand>
</feature>
<dbReference type="OMA" id="IFQERQG"/>
<dbReference type="SUPFAM" id="SSF52540">
    <property type="entry name" value="P-loop containing nucleoside triphosphate hydrolases"/>
    <property type="match status" value="1"/>
</dbReference>
<dbReference type="KEGG" id="epa:110236067"/>
<keyword evidence="4 8" id="KW-0547">Nucleotide-binding</keyword>
<reference evidence="11" key="1">
    <citation type="submission" date="2022-11" db="UniProtKB">
        <authorList>
            <consortium name="EnsemblMetazoa"/>
        </authorList>
    </citation>
    <scope>IDENTIFICATION</scope>
</reference>
<dbReference type="InterPro" id="IPR001752">
    <property type="entry name" value="Kinesin_motor_dom"/>
</dbReference>
<accession>A0A913YG32</accession>
<evidence type="ECO:0000256" key="9">
    <source>
        <dbReference type="RuleBase" id="RU000394"/>
    </source>
</evidence>
<dbReference type="RefSeq" id="XP_028513973.1">
    <property type="nucleotide sequence ID" value="XM_028658172.1"/>
</dbReference>
<keyword evidence="7" id="KW-0206">Cytoskeleton</keyword>
<evidence type="ECO:0000256" key="6">
    <source>
        <dbReference type="ARBA" id="ARBA00023175"/>
    </source>
</evidence>
<protein>
    <recommendedName>
        <fullName evidence="9">Kinesin-like protein</fullName>
    </recommendedName>
</protein>
<evidence type="ECO:0000259" key="10">
    <source>
        <dbReference type="PROSITE" id="PS50067"/>
    </source>
</evidence>
<dbReference type="AlphaFoldDB" id="A0A913YG32"/>
<dbReference type="GO" id="GO:0005874">
    <property type="term" value="C:microtubule"/>
    <property type="evidence" value="ECO:0007669"/>
    <property type="project" value="UniProtKB-KW"/>
</dbReference>
<name>A0A913YG32_EXADI</name>
<dbReference type="GO" id="GO:0005524">
    <property type="term" value="F:ATP binding"/>
    <property type="evidence" value="ECO:0007669"/>
    <property type="project" value="UniProtKB-UniRule"/>
</dbReference>
<dbReference type="InterPro" id="IPR027417">
    <property type="entry name" value="P-loop_NTPase"/>
</dbReference>
<keyword evidence="7" id="KW-0963">Cytoplasm</keyword>
<evidence type="ECO:0000256" key="4">
    <source>
        <dbReference type="ARBA" id="ARBA00022741"/>
    </source>
</evidence>
<evidence type="ECO:0000256" key="1">
    <source>
        <dbReference type="ARBA" id="ARBA00004245"/>
    </source>
</evidence>
<organism evidence="11 12">
    <name type="scientific">Exaiptasia diaphana</name>
    <name type="common">Tropical sea anemone</name>
    <name type="synonym">Aiptasia pulchella</name>
    <dbReference type="NCBI Taxonomy" id="2652724"/>
    <lineage>
        <taxon>Eukaryota</taxon>
        <taxon>Metazoa</taxon>
        <taxon>Cnidaria</taxon>
        <taxon>Anthozoa</taxon>
        <taxon>Hexacorallia</taxon>
        <taxon>Actiniaria</taxon>
        <taxon>Aiptasiidae</taxon>
        <taxon>Exaiptasia</taxon>
    </lineage>
</organism>
<dbReference type="GeneID" id="110236067"/>
<dbReference type="GO" id="GO:0003777">
    <property type="term" value="F:microtubule motor activity"/>
    <property type="evidence" value="ECO:0007669"/>
    <property type="project" value="InterPro"/>
</dbReference>
<evidence type="ECO:0000313" key="12">
    <source>
        <dbReference type="Proteomes" id="UP000887567"/>
    </source>
</evidence>
<dbReference type="GO" id="GO:0008017">
    <property type="term" value="F:microtubule binding"/>
    <property type="evidence" value="ECO:0007669"/>
    <property type="project" value="InterPro"/>
</dbReference>
<proteinExistence type="inferred from homology"/>
<dbReference type="PRINTS" id="PR00380">
    <property type="entry name" value="KINESINHEAVY"/>
</dbReference>
<keyword evidence="12" id="KW-1185">Reference proteome</keyword>
<dbReference type="InterPro" id="IPR019821">
    <property type="entry name" value="Kinesin_motor_CS"/>
</dbReference>
<dbReference type="SMART" id="SM00129">
    <property type="entry name" value="KISc"/>
    <property type="match status" value="1"/>
</dbReference>
<evidence type="ECO:0000256" key="8">
    <source>
        <dbReference type="PROSITE-ProRule" id="PRU00283"/>
    </source>
</evidence>
<evidence type="ECO:0000256" key="7">
    <source>
        <dbReference type="ARBA" id="ARBA00023212"/>
    </source>
</evidence>
<dbReference type="PROSITE" id="PS00411">
    <property type="entry name" value="KINESIN_MOTOR_1"/>
    <property type="match status" value="1"/>
</dbReference>
<feature type="domain" description="Kinesin motor" evidence="10">
    <location>
        <begin position="1"/>
        <end position="307"/>
    </location>
</feature>
<keyword evidence="5 8" id="KW-0067">ATP-binding</keyword>
<dbReference type="Gene3D" id="3.40.850.10">
    <property type="entry name" value="Kinesin motor domain"/>
    <property type="match status" value="1"/>
</dbReference>
<keyword evidence="3 9" id="KW-0493">Microtubule</keyword>
<dbReference type="PANTHER" id="PTHR47972">
    <property type="entry name" value="KINESIN-LIKE PROTEIN KLP-3"/>
    <property type="match status" value="1"/>
</dbReference>
<keyword evidence="6 8" id="KW-0505">Motor protein</keyword>
<dbReference type="GO" id="GO:0007018">
    <property type="term" value="P:microtubule-based movement"/>
    <property type="evidence" value="ECO:0007669"/>
    <property type="project" value="InterPro"/>
</dbReference>
<dbReference type="OrthoDB" id="3176171at2759"/>
<dbReference type="EnsemblMetazoa" id="XM_028658172.1">
    <property type="protein sequence ID" value="XP_028513973.1"/>
    <property type="gene ID" value="LOC110236067"/>
</dbReference>
<evidence type="ECO:0000256" key="2">
    <source>
        <dbReference type="ARBA" id="ARBA00010899"/>
    </source>
</evidence>
<dbReference type="Pfam" id="PF00225">
    <property type="entry name" value="Kinesin"/>
    <property type="match status" value="1"/>
</dbReference>
<dbReference type="PROSITE" id="PS50067">
    <property type="entry name" value="KINESIN_MOTOR_2"/>
    <property type="match status" value="1"/>
</dbReference>
<sequence>MGGEAVSEEDKDATMAKLREELEATKDVKGAKKKTVPHEFSFDRIFSHNMNQESIFEEVSQLVQSALDGYRVCIFAYGQTGSGKTYTMEGDASEHTKRGIIPRSIEHVYMTSEDLKEKGWEYKMEARYLEIYNENIRDLLASDDSLKYEIKMVGNGKTNSDSEVTVTNLKVIPVDNEKQVLSLLKTAAQNRSVGATKWNERSSRSHSLFILKISGENTITDEKCQGTLNLIDLAGSERISQSGAEGKRLKETKNINTSLSNLSNVIMALANKDILQIGAAFSSYADIDSAKKDHEEQHACKLIKKRV</sequence>
<dbReference type="PANTHER" id="PTHR47972:SF45">
    <property type="entry name" value="PROTEIN CLARET SEGREGATIONAL"/>
    <property type="match status" value="1"/>
</dbReference>
<dbReference type="Proteomes" id="UP000887567">
    <property type="component" value="Unplaced"/>
</dbReference>
<dbReference type="InterPro" id="IPR027640">
    <property type="entry name" value="Kinesin-like_fam"/>
</dbReference>
<evidence type="ECO:0000256" key="3">
    <source>
        <dbReference type="ARBA" id="ARBA00022701"/>
    </source>
</evidence>